<organism evidence="1 2">
    <name type="scientific">Pluteus cervinus</name>
    <dbReference type="NCBI Taxonomy" id="181527"/>
    <lineage>
        <taxon>Eukaryota</taxon>
        <taxon>Fungi</taxon>
        <taxon>Dikarya</taxon>
        <taxon>Basidiomycota</taxon>
        <taxon>Agaricomycotina</taxon>
        <taxon>Agaricomycetes</taxon>
        <taxon>Agaricomycetidae</taxon>
        <taxon>Agaricales</taxon>
        <taxon>Pluteineae</taxon>
        <taxon>Pluteaceae</taxon>
        <taxon>Pluteus</taxon>
    </lineage>
</organism>
<dbReference type="EMBL" id="ML208336">
    <property type="protein sequence ID" value="TFK69135.1"/>
    <property type="molecule type" value="Genomic_DNA"/>
</dbReference>
<dbReference type="Proteomes" id="UP000308600">
    <property type="component" value="Unassembled WGS sequence"/>
</dbReference>
<sequence>MTCDHLLDSISMVACKAIGVIISHHTRTVRYRSSCQDGRLNRPEASFAIEGHIKTWTTCPKENQKHTPRILNTTSSLNNLPPTNMFSNKSTASLNSTTSTSPLCSTQQPKKSYQSAFSSLQTKYGSSGLAPTPVHALPTSQQSSTSNSSKSSKSTKSSQIQLTPQEAAHGQLASQYGFSGAYPSVPQKTAKPSSATSHPRNSGQTPRASPGQKDYAAAFAALSSQYGFGGSSFPTNSK</sequence>
<name>A0ACD3ATU1_9AGAR</name>
<gene>
    <name evidence="1" type="ORF">BDN72DRAFT_625580</name>
</gene>
<accession>A0ACD3ATU1</accession>
<protein>
    <submittedName>
        <fullName evidence="1">Uncharacterized protein</fullName>
    </submittedName>
</protein>
<reference evidence="1 2" key="1">
    <citation type="journal article" date="2019" name="Nat. Ecol. Evol.">
        <title>Megaphylogeny resolves global patterns of mushroom evolution.</title>
        <authorList>
            <person name="Varga T."/>
            <person name="Krizsan K."/>
            <person name="Foldi C."/>
            <person name="Dima B."/>
            <person name="Sanchez-Garcia M."/>
            <person name="Sanchez-Ramirez S."/>
            <person name="Szollosi G.J."/>
            <person name="Szarkandi J.G."/>
            <person name="Papp V."/>
            <person name="Albert L."/>
            <person name="Andreopoulos W."/>
            <person name="Angelini C."/>
            <person name="Antonin V."/>
            <person name="Barry K.W."/>
            <person name="Bougher N.L."/>
            <person name="Buchanan P."/>
            <person name="Buyck B."/>
            <person name="Bense V."/>
            <person name="Catcheside P."/>
            <person name="Chovatia M."/>
            <person name="Cooper J."/>
            <person name="Damon W."/>
            <person name="Desjardin D."/>
            <person name="Finy P."/>
            <person name="Geml J."/>
            <person name="Haridas S."/>
            <person name="Hughes K."/>
            <person name="Justo A."/>
            <person name="Karasinski D."/>
            <person name="Kautmanova I."/>
            <person name="Kiss B."/>
            <person name="Kocsube S."/>
            <person name="Kotiranta H."/>
            <person name="LaButti K.M."/>
            <person name="Lechner B.E."/>
            <person name="Liimatainen K."/>
            <person name="Lipzen A."/>
            <person name="Lukacs Z."/>
            <person name="Mihaltcheva S."/>
            <person name="Morgado L.N."/>
            <person name="Niskanen T."/>
            <person name="Noordeloos M.E."/>
            <person name="Ohm R.A."/>
            <person name="Ortiz-Santana B."/>
            <person name="Ovrebo C."/>
            <person name="Racz N."/>
            <person name="Riley R."/>
            <person name="Savchenko A."/>
            <person name="Shiryaev A."/>
            <person name="Soop K."/>
            <person name="Spirin V."/>
            <person name="Szebenyi C."/>
            <person name="Tomsovsky M."/>
            <person name="Tulloss R.E."/>
            <person name="Uehling J."/>
            <person name="Grigoriev I.V."/>
            <person name="Vagvolgyi C."/>
            <person name="Papp T."/>
            <person name="Martin F.M."/>
            <person name="Miettinen O."/>
            <person name="Hibbett D.S."/>
            <person name="Nagy L.G."/>
        </authorList>
    </citation>
    <scope>NUCLEOTIDE SEQUENCE [LARGE SCALE GENOMIC DNA]</scope>
    <source>
        <strain evidence="1 2">NL-1719</strain>
    </source>
</reference>
<evidence type="ECO:0000313" key="2">
    <source>
        <dbReference type="Proteomes" id="UP000308600"/>
    </source>
</evidence>
<evidence type="ECO:0000313" key="1">
    <source>
        <dbReference type="EMBL" id="TFK69135.1"/>
    </source>
</evidence>
<keyword evidence="2" id="KW-1185">Reference proteome</keyword>
<proteinExistence type="predicted"/>